<dbReference type="EMBL" id="RAYI01000001">
    <property type="protein sequence ID" value="RLT74961.1"/>
    <property type="molecule type" value="Genomic_DNA"/>
</dbReference>
<proteinExistence type="predicted"/>
<gene>
    <name evidence="1" type="ORF">D7V78_00065</name>
    <name evidence="2" type="ORF">E5342_17290</name>
</gene>
<name>A0A3L7ZUH4_PARDI</name>
<dbReference type="Proteomes" id="UP000310032">
    <property type="component" value="Unassembled WGS sequence"/>
</dbReference>
<sequence length="84" mass="9064">MQEEEYTFVTLDGNDVMPADAVIIDVEGGGVDLGDAIVIEDSSAESFDHSDFITLADDTVMLSDTDMMDLYSTDMDGADISFIV</sequence>
<organism evidence="1 3">
    <name type="scientific">Parabacteroides distasonis</name>
    <dbReference type="NCBI Taxonomy" id="823"/>
    <lineage>
        <taxon>Bacteria</taxon>
        <taxon>Pseudomonadati</taxon>
        <taxon>Bacteroidota</taxon>
        <taxon>Bacteroidia</taxon>
        <taxon>Bacteroidales</taxon>
        <taxon>Tannerellaceae</taxon>
        <taxon>Parabacteroides</taxon>
    </lineage>
</organism>
<evidence type="ECO:0000313" key="2">
    <source>
        <dbReference type="EMBL" id="TGY54403.1"/>
    </source>
</evidence>
<accession>A0A3L7ZUH4</accession>
<dbReference type="Proteomes" id="UP000278164">
    <property type="component" value="Unassembled WGS sequence"/>
</dbReference>
<reference evidence="2 4" key="2">
    <citation type="submission" date="2019-04" db="EMBL/GenBank/DDBJ databases">
        <title>Microbes associate with the intestines of laboratory mice.</title>
        <authorList>
            <person name="Navarre W."/>
            <person name="Wong E."/>
            <person name="Huang K."/>
            <person name="Tropini C."/>
            <person name="Ng K."/>
            <person name="Yu B."/>
        </authorList>
    </citation>
    <scope>NUCLEOTIDE SEQUENCE [LARGE SCALE GENOMIC DNA]</scope>
    <source>
        <strain evidence="2 4">NM39_I3</strain>
    </source>
</reference>
<evidence type="ECO:0000313" key="3">
    <source>
        <dbReference type="Proteomes" id="UP000278164"/>
    </source>
</evidence>
<comment type="caution">
    <text evidence="1">The sequence shown here is derived from an EMBL/GenBank/DDBJ whole genome shotgun (WGS) entry which is preliminary data.</text>
</comment>
<evidence type="ECO:0000313" key="1">
    <source>
        <dbReference type="EMBL" id="RLT74961.1"/>
    </source>
</evidence>
<reference evidence="1 3" key="1">
    <citation type="submission" date="2018-09" db="EMBL/GenBank/DDBJ databases">
        <title>Murine metabolic-syndrome-specific gut microbial biobank.</title>
        <authorList>
            <person name="Liu C."/>
        </authorList>
    </citation>
    <scope>NUCLEOTIDE SEQUENCE [LARGE SCALE GENOMIC DNA]</scope>
    <source>
        <strain evidence="1 3">8-P5</strain>
    </source>
</reference>
<protein>
    <submittedName>
        <fullName evidence="1">Uncharacterized protein</fullName>
    </submittedName>
</protein>
<dbReference type="OrthoDB" id="1099487at2"/>
<dbReference type="RefSeq" id="WP_121734506.1">
    <property type="nucleotide sequence ID" value="NZ_QXXG01000017.1"/>
</dbReference>
<dbReference type="AlphaFoldDB" id="A0A3L7ZUH4"/>
<evidence type="ECO:0000313" key="4">
    <source>
        <dbReference type="Proteomes" id="UP000310032"/>
    </source>
</evidence>
<dbReference type="EMBL" id="SRYM01000070">
    <property type="protein sequence ID" value="TGY54403.1"/>
    <property type="molecule type" value="Genomic_DNA"/>
</dbReference>